<dbReference type="Pfam" id="PF13443">
    <property type="entry name" value="HTH_26"/>
    <property type="match status" value="1"/>
</dbReference>
<evidence type="ECO:0000313" key="2">
    <source>
        <dbReference type="EMBL" id="MEQ2564445.1"/>
    </source>
</evidence>
<dbReference type="InterPro" id="IPR010982">
    <property type="entry name" value="Lambda_DNA-bd_dom_sf"/>
</dbReference>
<sequence length="80" mass="9480">MISYDPLWETMKMRGVSQYRLIKNYGVSSGQINRLKKNAYVSTHTIEMLCEILNCRVEDVMQYEKEENEEAEGQIKEEQE</sequence>
<reference evidence="2 3" key="1">
    <citation type="submission" date="2024-03" db="EMBL/GenBank/DDBJ databases">
        <title>Human intestinal bacterial collection.</title>
        <authorList>
            <person name="Pauvert C."/>
            <person name="Hitch T.C.A."/>
            <person name="Clavel T."/>
        </authorList>
    </citation>
    <scope>NUCLEOTIDE SEQUENCE [LARGE SCALE GENOMIC DNA]</scope>
    <source>
        <strain evidence="2 3">CLA-AP-H27</strain>
    </source>
</reference>
<gene>
    <name evidence="2" type="ORF">WMO41_14955</name>
</gene>
<feature type="domain" description="HTH cro/C1-type" evidence="1">
    <location>
        <begin position="7"/>
        <end position="66"/>
    </location>
</feature>
<evidence type="ECO:0000313" key="3">
    <source>
        <dbReference type="Proteomes" id="UP001437460"/>
    </source>
</evidence>
<keyword evidence="3" id="KW-1185">Reference proteome</keyword>
<proteinExistence type="predicted"/>
<accession>A0ABV1HQ49</accession>
<dbReference type="Gene3D" id="1.10.260.40">
    <property type="entry name" value="lambda repressor-like DNA-binding domains"/>
    <property type="match status" value="1"/>
</dbReference>
<dbReference type="RefSeq" id="WP_349230438.1">
    <property type="nucleotide sequence ID" value="NZ_JBBMFJ010000044.1"/>
</dbReference>
<dbReference type="InterPro" id="IPR001387">
    <property type="entry name" value="Cro/C1-type_HTH"/>
</dbReference>
<comment type="caution">
    <text evidence="2">The sequence shown here is derived from an EMBL/GenBank/DDBJ whole genome shotgun (WGS) entry which is preliminary data.</text>
</comment>
<dbReference type="EMBL" id="JBBMFJ010000044">
    <property type="protein sequence ID" value="MEQ2564445.1"/>
    <property type="molecule type" value="Genomic_DNA"/>
</dbReference>
<dbReference type="SUPFAM" id="SSF47413">
    <property type="entry name" value="lambda repressor-like DNA-binding domains"/>
    <property type="match status" value="1"/>
</dbReference>
<protein>
    <submittedName>
        <fullName evidence="2">Helix-turn-helix transcriptional regulator</fullName>
    </submittedName>
</protein>
<evidence type="ECO:0000259" key="1">
    <source>
        <dbReference type="Pfam" id="PF13443"/>
    </source>
</evidence>
<name>A0ABV1HQ49_9FIRM</name>
<dbReference type="Proteomes" id="UP001437460">
    <property type="component" value="Unassembled WGS sequence"/>
</dbReference>
<organism evidence="2 3">
    <name type="scientific">Ventrimonas faecis</name>
    <dbReference type="NCBI Taxonomy" id="3133170"/>
    <lineage>
        <taxon>Bacteria</taxon>
        <taxon>Bacillati</taxon>
        <taxon>Bacillota</taxon>
        <taxon>Clostridia</taxon>
        <taxon>Lachnospirales</taxon>
        <taxon>Lachnospiraceae</taxon>
        <taxon>Ventrimonas</taxon>
    </lineage>
</organism>